<name>A0A5B0RUP9_PUCGR</name>
<sequence length="297" mass="35272">MPPYHIPQEISFSHPERPFNTLVFTSGVFRINNESSDIDREQISKISSLIDKRTKSLVIDESMPNEAYKKFLQLCASQSTQTDSNPSQSTKTHVLKQARRSKLIKDSYKKFWSQRSLWFQFYHTKTGIRFEDLGFQSHEKLRKEEIVDQFLLFLFYVDMITSIIVKVEEKSSNQGIQKNDNSDKIKSAERYFQSIFQDSNSSRQKHDQLDQELQNSSQTFTEKQTNNVVGFPKGRTGSMIWKIIEKWLEYEQEETKNLHYILFNKQNKKYSKLFFEDIFCYSINYFNEIIAQNNIKY</sequence>
<protein>
    <submittedName>
        <fullName evidence="1">Uncharacterized protein</fullName>
    </submittedName>
</protein>
<dbReference type="EMBL" id="VDEP01000136">
    <property type="protein sequence ID" value="KAA1129681.1"/>
    <property type="molecule type" value="Genomic_DNA"/>
</dbReference>
<evidence type="ECO:0000313" key="1">
    <source>
        <dbReference type="EMBL" id="KAA1129681.1"/>
    </source>
</evidence>
<organism evidence="1 2">
    <name type="scientific">Puccinia graminis f. sp. tritici</name>
    <dbReference type="NCBI Taxonomy" id="56615"/>
    <lineage>
        <taxon>Eukaryota</taxon>
        <taxon>Fungi</taxon>
        <taxon>Dikarya</taxon>
        <taxon>Basidiomycota</taxon>
        <taxon>Pucciniomycotina</taxon>
        <taxon>Pucciniomycetes</taxon>
        <taxon>Pucciniales</taxon>
        <taxon>Pucciniaceae</taxon>
        <taxon>Puccinia</taxon>
    </lineage>
</organism>
<accession>A0A5B0RUP9</accession>
<evidence type="ECO:0000313" key="2">
    <source>
        <dbReference type="Proteomes" id="UP000325313"/>
    </source>
</evidence>
<dbReference type="Proteomes" id="UP000325313">
    <property type="component" value="Unassembled WGS sequence"/>
</dbReference>
<dbReference type="AlphaFoldDB" id="A0A5B0RUP9"/>
<reference evidence="1 2" key="1">
    <citation type="submission" date="2019-05" db="EMBL/GenBank/DDBJ databases">
        <title>Emergence of the Ug99 lineage of the wheat stem rust pathogen through somatic hybridization.</title>
        <authorList>
            <person name="Li F."/>
            <person name="Upadhyaya N.M."/>
            <person name="Sperschneider J."/>
            <person name="Matny O."/>
            <person name="Nguyen-Phuc H."/>
            <person name="Mago R."/>
            <person name="Raley C."/>
            <person name="Miller M.E."/>
            <person name="Silverstein K.A.T."/>
            <person name="Henningsen E."/>
            <person name="Hirsch C.D."/>
            <person name="Visser B."/>
            <person name="Pretorius Z.A."/>
            <person name="Steffenson B.J."/>
            <person name="Schwessinger B."/>
            <person name="Dodds P.N."/>
            <person name="Figueroa M."/>
        </authorList>
    </citation>
    <scope>NUCLEOTIDE SEQUENCE [LARGE SCALE GENOMIC DNA]</scope>
    <source>
        <strain evidence="1 2">Ug99</strain>
    </source>
</reference>
<gene>
    <name evidence="1" type="ORF">PGTUg99_034349</name>
</gene>
<proteinExistence type="predicted"/>
<comment type="caution">
    <text evidence="1">The sequence shown here is derived from an EMBL/GenBank/DDBJ whole genome shotgun (WGS) entry which is preliminary data.</text>
</comment>